<feature type="compositionally biased region" description="Polar residues" evidence="1">
    <location>
        <begin position="49"/>
        <end position="75"/>
    </location>
</feature>
<feature type="compositionally biased region" description="Polar residues" evidence="1">
    <location>
        <begin position="151"/>
        <end position="166"/>
    </location>
</feature>
<dbReference type="Proteomes" id="UP000177798">
    <property type="component" value="Chromosome 13"/>
</dbReference>
<dbReference type="KEGG" id="ssl:SS1G_06896"/>
<accession>A0A1D9QIS4</accession>
<dbReference type="VEuPathDB" id="FungiDB:sscle_13g096150"/>
<feature type="region of interest" description="Disordered" evidence="1">
    <location>
        <begin position="27"/>
        <end position="167"/>
    </location>
</feature>
<evidence type="ECO:0000313" key="2">
    <source>
        <dbReference type="EMBL" id="APA14845.1"/>
    </source>
</evidence>
<evidence type="ECO:0000313" key="3">
    <source>
        <dbReference type="Proteomes" id="UP000177798"/>
    </source>
</evidence>
<dbReference type="RefSeq" id="XP_001592655.1">
    <property type="nucleotide sequence ID" value="XM_001592605.1"/>
</dbReference>
<feature type="compositionally biased region" description="Low complexity" evidence="1">
    <location>
        <begin position="83"/>
        <end position="107"/>
    </location>
</feature>
<dbReference type="OrthoDB" id="3563847at2759"/>
<dbReference type="OMA" id="NECNIFE"/>
<dbReference type="EMBL" id="CP017826">
    <property type="protein sequence ID" value="APA14845.1"/>
    <property type="molecule type" value="Genomic_DNA"/>
</dbReference>
<name>A0A1D9QIS4_SCLS1</name>
<protein>
    <submittedName>
        <fullName evidence="2">Uncharacterized protein</fullName>
    </submittedName>
</protein>
<gene>
    <name evidence="2" type="ORF">sscle_13g096150</name>
</gene>
<reference evidence="3" key="1">
    <citation type="journal article" date="2017" name="Genome Biol. Evol.">
        <title>The complete genome sequence of the phytopathogenic fungus Sclerotinia sclerotiorum reveals insights into the genome architecture of broad host range pathogens.</title>
        <authorList>
            <person name="Derbyshire M."/>
            <person name="Denton-Giles M."/>
            <person name="Hegedus D."/>
            <person name="Seifbarghy S."/>
            <person name="Rollins J."/>
            <person name="van Kan J."/>
            <person name="Seidl M.F."/>
            <person name="Faino L."/>
            <person name="Mbengue M."/>
            <person name="Navaud O."/>
            <person name="Raffaele S."/>
            <person name="Hammond-Kosack K."/>
            <person name="Heard S."/>
            <person name="Oliver R."/>
        </authorList>
    </citation>
    <scope>NUCLEOTIDE SEQUENCE [LARGE SCALE GENOMIC DNA]</scope>
    <source>
        <strain evidence="3">ATCC 18683 / 1980 / Ss-1</strain>
    </source>
</reference>
<evidence type="ECO:0000256" key="1">
    <source>
        <dbReference type="SAM" id="MobiDB-lite"/>
    </source>
</evidence>
<feature type="compositionally biased region" description="Acidic residues" evidence="1">
    <location>
        <begin position="122"/>
        <end position="131"/>
    </location>
</feature>
<dbReference type="AlphaFoldDB" id="A0A1D9QIS4"/>
<proteinExistence type="predicted"/>
<sequence length="272" mass="30491">MSLLNCIRGNFKARAERKRQAIDDFNKHEDEETSSESFAKQNPVLLDEATSSGERTSEENFTCTTRKSTHRTSNFAFRATEESPTSTSTSTSTTTTTNRRTISSRSSQATTLRGPALHNDLNEDLDSEDVGGNDSSTAPPSPVSRNHDRSSMSSHPSITLQSSHQANGLHRQWLNNRRRINHRLLPENNNYLSVEHHQDFGAPLERVNARQPHPSLSTGVQDQVGNQMDRGPEHPYFDFKTENPDLEDAWANSDRAQTDYLELLFGSPQAPL</sequence>
<organism evidence="2 3">
    <name type="scientific">Sclerotinia sclerotiorum (strain ATCC 18683 / 1980 / Ss-1)</name>
    <name type="common">White mold</name>
    <name type="synonym">Whetzelinia sclerotiorum</name>
    <dbReference type="NCBI Taxonomy" id="665079"/>
    <lineage>
        <taxon>Eukaryota</taxon>
        <taxon>Fungi</taxon>
        <taxon>Dikarya</taxon>
        <taxon>Ascomycota</taxon>
        <taxon>Pezizomycotina</taxon>
        <taxon>Leotiomycetes</taxon>
        <taxon>Helotiales</taxon>
        <taxon>Sclerotiniaceae</taxon>
        <taxon>Sclerotinia</taxon>
    </lineage>
</organism>